<comment type="caution">
    <text evidence="2">The sequence shown here is derived from an EMBL/GenBank/DDBJ whole genome shotgun (WGS) entry which is preliminary data.</text>
</comment>
<dbReference type="InterPro" id="IPR037401">
    <property type="entry name" value="SnoaL-like"/>
</dbReference>
<dbReference type="Gene3D" id="3.10.450.50">
    <property type="match status" value="1"/>
</dbReference>
<gene>
    <name evidence="2" type="ORF">ACFSF0_07480</name>
</gene>
<name>A0ABW4KVU4_9BURK</name>
<dbReference type="EMBL" id="JBHUEJ010000016">
    <property type="protein sequence ID" value="MFD1710443.1"/>
    <property type="molecule type" value="Genomic_DNA"/>
</dbReference>
<evidence type="ECO:0000259" key="1">
    <source>
        <dbReference type="Pfam" id="PF12680"/>
    </source>
</evidence>
<sequence>MDKAQTLAEQYIATWNATDPAQRQRLLQQAWTADARYTDPMAQADTPQQIDALIGAVQTRFDGFRFALTGQPDGHGAHLRFSWTLGPAAQPDLIQGTDFAEIEDGKLKSVTGFLDKVPVGA</sequence>
<feature type="domain" description="SnoaL-like" evidence="1">
    <location>
        <begin position="8"/>
        <end position="108"/>
    </location>
</feature>
<accession>A0ABW4KVU4</accession>
<evidence type="ECO:0000313" key="3">
    <source>
        <dbReference type="Proteomes" id="UP001597304"/>
    </source>
</evidence>
<dbReference type="RefSeq" id="WP_147912576.1">
    <property type="nucleotide sequence ID" value="NZ_JBHUEJ010000016.1"/>
</dbReference>
<reference evidence="3" key="1">
    <citation type="journal article" date="2019" name="Int. J. Syst. Evol. Microbiol.">
        <title>The Global Catalogue of Microorganisms (GCM) 10K type strain sequencing project: providing services to taxonomists for standard genome sequencing and annotation.</title>
        <authorList>
            <consortium name="The Broad Institute Genomics Platform"/>
            <consortium name="The Broad Institute Genome Sequencing Center for Infectious Disease"/>
            <person name="Wu L."/>
            <person name="Ma J."/>
        </authorList>
    </citation>
    <scope>NUCLEOTIDE SEQUENCE [LARGE SCALE GENOMIC DNA]</scope>
    <source>
        <strain evidence="3">LMG 29247</strain>
    </source>
</reference>
<proteinExistence type="predicted"/>
<dbReference type="Proteomes" id="UP001597304">
    <property type="component" value="Unassembled WGS sequence"/>
</dbReference>
<keyword evidence="3" id="KW-1185">Reference proteome</keyword>
<protein>
    <submittedName>
        <fullName evidence="2">Nuclear transport factor 2 family protein</fullName>
    </submittedName>
</protein>
<evidence type="ECO:0000313" key="2">
    <source>
        <dbReference type="EMBL" id="MFD1710443.1"/>
    </source>
</evidence>
<dbReference type="InterPro" id="IPR032710">
    <property type="entry name" value="NTF2-like_dom_sf"/>
</dbReference>
<organism evidence="2 3">
    <name type="scientific">Ottowia flava</name>
    <dbReference type="NCBI Taxonomy" id="2675430"/>
    <lineage>
        <taxon>Bacteria</taxon>
        <taxon>Pseudomonadati</taxon>
        <taxon>Pseudomonadota</taxon>
        <taxon>Betaproteobacteria</taxon>
        <taxon>Burkholderiales</taxon>
        <taxon>Comamonadaceae</taxon>
        <taxon>Ottowia</taxon>
    </lineage>
</organism>
<dbReference type="SUPFAM" id="SSF54427">
    <property type="entry name" value="NTF2-like"/>
    <property type="match status" value="1"/>
</dbReference>
<dbReference type="Pfam" id="PF12680">
    <property type="entry name" value="SnoaL_2"/>
    <property type="match status" value="1"/>
</dbReference>